<name>A0A2A6RJQ2_9CHLR</name>
<keyword evidence="2" id="KW-1185">Reference proteome</keyword>
<dbReference type="EMBL" id="NQWI01000036">
    <property type="protein sequence ID" value="PDW03242.1"/>
    <property type="molecule type" value="Genomic_DNA"/>
</dbReference>
<dbReference type="RefSeq" id="WP_097643961.1">
    <property type="nucleotide sequence ID" value="NZ_NQWI01000036.1"/>
</dbReference>
<evidence type="ECO:0000313" key="2">
    <source>
        <dbReference type="Proteomes" id="UP000220527"/>
    </source>
</evidence>
<sequence length="166" mass="17682">MAPPLLPDDDPLLIEFARELASARATSYPLLLASYCCTTPNPAEATATLDAVAAAVGYQGLGAGWIAVPRRIAAKLLTQIIASELAYPTEVLPREQAEALAGRFLGRFAQNARYYTNGAISGEFAVYDAQGNEVLGWRSLSSAPFDNGVVALDQQRVALLWAEDAP</sequence>
<accession>A0A2A6RJQ2</accession>
<dbReference type="OrthoDB" id="158771at2"/>
<evidence type="ECO:0000313" key="1">
    <source>
        <dbReference type="EMBL" id="PDW03242.1"/>
    </source>
</evidence>
<dbReference type="Proteomes" id="UP000220527">
    <property type="component" value="Unassembled WGS sequence"/>
</dbReference>
<organism evidence="1 2">
    <name type="scientific">Candidatus Viridilinea mediisalina</name>
    <dbReference type="NCBI Taxonomy" id="2024553"/>
    <lineage>
        <taxon>Bacteria</taxon>
        <taxon>Bacillati</taxon>
        <taxon>Chloroflexota</taxon>
        <taxon>Chloroflexia</taxon>
        <taxon>Chloroflexales</taxon>
        <taxon>Chloroflexineae</taxon>
        <taxon>Oscillochloridaceae</taxon>
        <taxon>Candidatus Viridilinea</taxon>
    </lineage>
</organism>
<gene>
    <name evidence="1" type="ORF">CJ255_09945</name>
</gene>
<dbReference type="AlphaFoldDB" id="A0A2A6RJQ2"/>
<reference evidence="2" key="1">
    <citation type="submission" date="2017-08" db="EMBL/GenBank/DDBJ databases">
        <authorList>
            <person name="Grouzdev D.S."/>
            <person name="Gaisin V.A."/>
            <person name="Rysina M.S."/>
            <person name="Gorlenko V.M."/>
        </authorList>
    </citation>
    <scope>NUCLEOTIDE SEQUENCE [LARGE SCALE GENOMIC DNA]</scope>
    <source>
        <strain evidence="2">Kir15-3F</strain>
    </source>
</reference>
<protein>
    <submittedName>
        <fullName evidence="1">Uncharacterized protein</fullName>
    </submittedName>
</protein>
<proteinExistence type="predicted"/>
<comment type="caution">
    <text evidence="1">The sequence shown here is derived from an EMBL/GenBank/DDBJ whole genome shotgun (WGS) entry which is preliminary data.</text>
</comment>